<feature type="domain" description="LysM" evidence="2">
    <location>
        <begin position="508"/>
        <end position="552"/>
    </location>
</feature>
<protein>
    <submittedName>
        <fullName evidence="3">LysM peptidoglycan-binding domain-containing protein</fullName>
    </submittedName>
</protein>
<evidence type="ECO:0000313" key="3">
    <source>
        <dbReference type="EMBL" id="MFH6984155.1"/>
    </source>
</evidence>
<dbReference type="PANTHER" id="PTHR33734:SF22">
    <property type="entry name" value="MEMBRANE-BOUND LYTIC MUREIN TRANSGLYCOSYLASE D"/>
    <property type="match status" value="1"/>
</dbReference>
<name>A0ABW7NAP2_9BACT</name>
<feature type="domain" description="LysM" evidence="2">
    <location>
        <begin position="374"/>
        <end position="418"/>
    </location>
</feature>
<dbReference type="PANTHER" id="PTHR33734">
    <property type="entry name" value="LYSM DOMAIN-CONTAINING GPI-ANCHORED PROTEIN 2"/>
    <property type="match status" value="1"/>
</dbReference>
<feature type="domain" description="LysM" evidence="2">
    <location>
        <begin position="636"/>
        <end position="679"/>
    </location>
</feature>
<dbReference type="InterPro" id="IPR023346">
    <property type="entry name" value="Lysozyme-like_dom_sf"/>
</dbReference>
<dbReference type="Proteomes" id="UP001610063">
    <property type="component" value="Unassembled WGS sequence"/>
</dbReference>
<reference evidence="3 4" key="1">
    <citation type="journal article" date="2013" name="Int. J. Syst. Evol. Microbiol.">
        <title>Marinoscillum luteum sp. nov., isolated from marine sediment.</title>
        <authorList>
            <person name="Cha I.T."/>
            <person name="Park S.J."/>
            <person name="Kim S.J."/>
            <person name="Kim J.G."/>
            <person name="Jung M.Y."/>
            <person name="Shin K.S."/>
            <person name="Kwon K.K."/>
            <person name="Yang S.H."/>
            <person name="Seo Y.S."/>
            <person name="Rhee S.K."/>
        </authorList>
    </citation>
    <scope>NUCLEOTIDE SEQUENCE [LARGE SCALE GENOMIC DNA]</scope>
    <source>
        <strain evidence="3 4">KCTC 23939</strain>
    </source>
</reference>
<dbReference type="PROSITE" id="PS51782">
    <property type="entry name" value="LYSM"/>
    <property type="match status" value="4"/>
</dbReference>
<dbReference type="Gene3D" id="1.10.530.10">
    <property type="match status" value="1"/>
</dbReference>
<dbReference type="CDD" id="cd00118">
    <property type="entry name" value="LysM"/>
    <property type="match status" value="4"/>
</dbReference>
<accession>A0ABW7NAP2</accession>
<dbReference type="CDD" id="cd16894">
    <property type="entry name" value="MltD-like"/>
    <property type="match status" value="1"/>
</dbReference>
<gene>
    <name evidence="3" type="ORF">ACHKAR_11940</name>
</gene>
<dbReference type="SMART" id="SM00257">
    <property type="entry name" value="LysM"/>
    <property type="match status" value="4"/>
</dbReference>
<dbReference type="SUPFAM" id="SSF54106">
    <property type="entry name" value="LysM domain"/>
    <property type="match status" value="4"/>
</dbReference>
<evidence type="ECO:0000259" key="2">
    <source>
        <dbReference type="PROSITE" id="PS51782"/>
    </source>
</evidence>
<feature type="region of interest" description="Disordered" evidence="1">
    <location>
        <begin position="441"/>
        <end position="499"/>
    </location>
</feature>
<evidence type="ECO:0000256" key="1">
    <source>
        <dbReference type="SAM" id="MobiDB-lite"/>
    </source>
</evidence>
<sequence>MRIVLLGLLLSIHTFSFGHVGGVPVVPASIEIAGIKLKLTPDAREEIQKDVNALRASEKYFQIKLDRVNLYFPIIERVLKEEGVPDEIKYLSIQESALISDAVSSADAVGYWQFKDFTAREVGLRVDSKIDERKNIVSATRGAAKYFKRNNFYFKNWIYAVSAYQAGAAGAKKYVDKENFGSDRLTITSKTHWYVLRFIAHVIAFQDEVGDPHSEGLRLLEHDKGAGKSLDQIAHEFKADQAIVTDYNKWLSHGKIPDDKVYTVIIPIKGKAPKGLEKESDQRPLTRSIETVEPVKYPDQIASGITKNQKAIFFKVNGLEAVMAGAEDNIVSLALKCGISSTQLIKNNDLNPGEEVRSGEIYYVSSKQNRSAIRFHVAQYGESLWDISQKYGVKLKKLAQKNRMGMTDSVKPGRLIWLRKTRPEHTPVEYHEVRKPEPIQKAKPKPVVVKEEVKENPPEEKVVPETEKPEKEPVVEEKIPSKAPETSTNKETPINKPATYTPPSGVRLIHVVQPGETLWGISRLYEVSVSDINTWNNLGVGLPLSLGQELLIYNPVRDKSPVVEEKPTEAAQPKSTADFHEVEPGESLWGISRKYNLTVEELRSWNGLTAESTINAGQKLLIKPLEKERSPSEPFIIHVVKGGDSLYKIANTYGMTVQELMELNSMKSTAISVGDELKVKKK</sequence>
<dbReference type="InterPro" id="IPR018392">
    <property type="entry name" value="LysM"/>
</dbReference>
<dbReference type="RefSeq" id="WP_395417564.1">
    <property type="nucleotide sequence ID" value="NZ_JBIPKE010000017.1"/>
</dbReference>
<evidence type="ECO:0000313" key="4">
    <source>
        <dbReference type="Proteomes" id="UP001610063"/>
    </source>
</evidence>
<dbReference type="SUPFAM" id="SSF53955">
    <property type="entry name" value="Lysozyme-like"/>
    <property type="match status" value="1"/>
</dbReference>
<feature type="domain" description="LysM" evidence="2">
    <location>
        <begin position="578"/>
        <end position="622"/>
    </location>
</feature>
<dbReference type="Pfam" id="PF01476">
    <property type="entry name" value="LysM"/>
    <property type="match status" value="4"/>
</dbReference>
<dbReference type="EMBL" id="JBIPKE010000017">
    <property type="protein sequence ID" value="MFH6984155.1"/>
    <property type="molecule type" value="Genomic_DNA"/>
</dbReference>
<dbReference type="Pfam" id="PF01464">
    <property type="entry name" value="SLT"/>
    <property type="match status" value="1"/>
</dbReference>
<comment type="caution">
    <text evidence="3">The sequence shown here is derived from an EMBL/GenBank/DDBJ whole genome shotgun (WGS) entry which is preliminary data.</text>
</comment>
<dbReference type="InterPro" id="IPR036779">
    <property type="entry name" value="LysM_dom_sf"/>
</dbReference>
<feature type="compositionally biased region" description="Basic and acidic residues" evidence="1">
    <location>
        <begin position="448"/>
        <end position="480"/>
    </location>
</feature>
<organism evidence="3 4">
    <name type="scientific">Marinoscillum luteum</name>
    <dbReference type="NCBI Taxonomy" id="861051"/>
    <lineage>
        <taxon>Bacteria</taxon>
        <taxon>Pseudomonadati</taxon>
        <taxon>Bacteroidota</taxon>
        <taxon>Cytophagia</taxon>
        <taxon>Cytophagales</taxon>
        <taxon>Reichenbachiellaceae</taxon>
        <taxon>Marinoscillum</taxon>
    </lineage>
</organism>
<dbReference type="Gene3D" id="3.10.350.10">
    <property type="entry name" value="LysM domain"/>
    <property type="match status" value="4"/>
</dbReference>
<proteinExistence type="predicted"/>
<keyword evidence="4" id="KW-1185">Reference proteome</keyword>
<dbReference type="InterPro" id="IPR008258">
    <property type="entry name" value="Transglycosylase_SLT_dom_1"/>
</dbReference>